<dbReference type="CDD" id="cd00448">
    <property type="entry name" value="YjgF_YER057c_UK114_family"/>
    <property type="match status" value="1"/>
</dbReference>
<name>A0ABX1K7J2_9MICO</name>
<evidence type="ECO:0000313" key="2">
    <source>
        <dbReference type="EMBL" id="NLP82655.1"/>
    </source>
</evidence>
<evidence type="ECO:0000256" key="1">
    <source>
        <dbReference type="ARBA" id="ARBA00010552"/>
    </source>
</evidence>
<organism evidence="2 3">
    <name type="scientific">Microbacterium salsuginis</name>
    <dbReference type="NCBI Taxonomy" id="2722803"/>
    <lineage>
        <taxon>Bacteria</taxon>
        <taxon>Bacillati</taxon>
        <taxon>Actinomycetota</taxon>
        <taxon>Actinomycetes</taxon>
        <taxon>Micrococcales</taxon>
        <taxon>Microbacteriaceae</taxon>
        <taxon>Microbacterium</taxon>
    </lineage>
</organism>
<proteinExistence type="inferred from homology"/>
<dbReference type="Pfam" id="PF01042">
    <property type="entry name" value="Ribonuc_L-PSP"/>
    <property type="match status" value="1"/>
</dbReference>
<dbReference type="Proteomes" id="UP001429745">
    <property type="component" value="Unassembled WGS sequence"/>
</dbReference>
<evidence type="ECO:0000313" key="3">
    <source>
        <dbReference type="Proteomes" id="UP001429745"/>
    </source>
</evidence>
<dbReference type="InterPro" id="IPR006175">
    <property type="entry name" value="YjgF/YER057c/UK114"/>
</dbReference>
<dbReference type="InterPro" id="IPR035959">
    <property type="entry name" value="RutC-like_sf"/>
</dbReference>
<gene>
    <name evidence="2" type="ORF">HF576_02220</name>
</gene>
<dbReference type="RefSeq" id="WP_168911145.1">
    <property type="nucleotide sequence ID" value="NZ_JABACI010000001.1"/>
</dbReference>
<protein>
    <submittedName>
        <fullName evidence="2">RidA family protein</fullName>
    </submittedName>
</protein>
<dbReference type="SUPFAM" id="SSF55298">
    <property type="entry name" value="YjgF-like"/>
    <property type="match status" value="1"/>
</dbReference>
<dbReference type="PANTHER" id="PTHR11803:SF58">
    <property type="entry name" value="PROTEIN HMF1-RELATED"/>
    <property type="match status" value="1"/>
</dbReference>
<reference evidence="2 3" key="1">
    <citation type="submission" date="2020-04" db="EMBL/GenBank/DDBJ databases">
        <title>CFH 90308 Microbacterium sp.</title>
        <authorList>
            <person name="Nie G."/>
            <person name="Ming H."/>
            <person name="Xia T."/>
        </authorList>
    </citation>
    <scope>NUCLEOTIDE SEQUENCE [LARGE SCALE GENOMIC DNA]</scope>
    <source>
        <strain evidence="2 3">CFH 90308</strain>
    </source>
</reference>
<dbReference type="Gene3D" id="3.30.1330.40">
    <property type="entry name" value="RutC-like"/>
    <property type="match status" value="1"/>
</dbReference>
<dbReference type="EMBL" id="JABACI010000001">
    <property type="protein sequence ID" value="NLP82655.1"/>
    <property type="molecule type" value="Genomic_DNA"/>
</dbReference>
<comment type="caution">
    <text evidence="2">The sequence shown here is derived from an EMBL/GenBank/DDBJ whole genome shotgun (WGS) entry which is preliminary data.</text>
</comment>
<comment type="similarity">
    <text evidence="1">Belongs to the RutC family.</text>
</comment>
<dbReference type="PANTHER" id="PTHR11803">
    <property type="entry name" value="2-IMINOBUTANOATE/2-IMINOPROPANOATE DEAMINASE RIDA"/>
    <property type="match status" value="1"/>
</dbReference>
<accession>A0ABX1K7J2</accession>
<sequence length="128" mass="13534">MAPDRLVRNPAPVFPGISDSVRVSSGDLLFVSGAVGYEDDGSAPADFERAVQLTYAQLRRALEAGGASFADLVRVNVYIVGLDERRLAVWRSARDRIVGTHELPASTLIGVQSLVGGAQIEVDAIAAV</sequence>
<keyword evidence="3" id="KW-1185">Reference proteome</keyword>